<dbReference type="Pfam" id="PF08722">
    <property type="entry name" value="Tn7_TnsA-like_N"/>
    <property type="match status" value="1"/>
</dbReference>
<dbReference type="SUPFAM" id="SSF52980">
    <property type="entry name" value="Restriction endonuclease-like"/>
    <property type="match status" value="1"/>
</dbReference>
<evidence type="ECO:0008006" key="5">
    <source>
        <dbReference type="Google" id="ProtNLM"/>
    </source>
</evidence>
<accession>A0ABS4H473</accession>
<proteinExistence type="predicted"/>
<dbReference type="Gene3D" id="3.40.1350.10">
    <property type="match status" value="1"/>
</dbReference>
<name>A0ABS4H473_9BACL</name>
<dbReference type="InterPro" id="IPR036388">
    <property type="entry name" value="WH-like_DNA-bd_sf"/>
</dbReference>
<dbReference type="InterPro" id="IPR014833">
    <property type="entry name" value="TnsA_N"/>
</dbReference>
<feature type="domain" description="TnsA endonuclease C-terminal" evidence="1">
    <location>
        <begin position="166"/>
        <end position="247"/>
    </location>
</feature>
<evidence type="ECO:0000259" key="2">
    <source>
        <dbReference type="Pfam" id="PF08722"/>
    </source>
</evidence>
<dbReference type="RefSeq" id="WP_209849457.1">
    <property type="nucleotide sequence ID" value="NZ_CBCRVE010000011.1"/>
</dbReference>
<reference evidence="3 4" key="1">
    <citation type="submission" date="2021-03" db="EMBL/GenBank/DDBJ databases">
        <title>Genomic Encyclopedia of Type Strains, Phase IV (KMG-IV): sequencing the most valuable type-strain genomes for metagenomic binning, comparative biology and taxonomic classification.</title>
        <authorList>
            <person name="Goeker M."/>
        </authorList>
    </citation>
    <scope>NUCLEOTIDE SEQUENCE [LARGE SCALE GENOMIC DNA]</scope>
    <source>
        <strain evidence="3 4">DSM 23491</strain>
    </source>
</reference>
<feature type="domain" description="TnsA endonuclease N-terminal" evidence="2">
    <location>
        <begin position="69"/>
        <end position="164"/>
    </location>
</feature>
<dbReference type="Pfam" id="PF08721">
    <property type="entry name" value="Tn7_Tnp_TnsA_C"/>
    <property type="match status" value="1"/>
</dbReference>
<evidence type="ECO:0000313" key="3">
    <source>
        <dbReference type="EMBL" id="MBP1937306.1"/>
    </source>
</evidence>
<dbReference type="Gene3D" id="1.10.10.10">
    <property type="entry name" value="Winged helix-like DNA-binding domain superfamily/Winged helix DNA-binding domain"/>
    <property type="match status" value="1"/>
</dbReference>
<gene>
    <name evidence="3" type="ORF">J2Z20_002199</name>
</gene>
<dbReference type="InterPro" id="IPR011856">
    <property type="entry name" value="tRNA_endonuc-like_dom_sf"/>
</dbReference>
<evidence type="ECO:0000313" key="4">
    <source>
        <dbReference type="Proteomes" id="UP001519273"/>
    </source>
</evidence>
<dbReference type="InterPro" id="IPR014832">
    <property type="entry name" value="TnsA_C"/>
</dbReference>
<dbReference type="InterPro" id="IPR011335">
    <property type="entry name" value="Restrct_endonuc-II-like"/>
</dbReference>
<dbReference type="Proteomes" id="UP001519273">
    <property type="component" value="Unassembled WGS sequence"/>
</dbReference>
<dbReference type="EMBL" id="JAGGKP010000004">
    <property type="protein sequence ID" value="MBP1937306.1"/>
    <property type="molecule type" value="Genomic_DNA"/>
</dbReference>
<protein>
    <recommendedName>
        <fullName evidence="5">Heteromeric transposase endonuclease subunit TnsA</fullName>
    </recommendedName>
</protein>
<sequence>MSIQKQIQKKVKEGRGQGIGKDYLPWFTAKQVSSRGKTFRPKGIKTGREHLFLSEWEYFYFLLTDWSGRVFDMREQYPLLDSDLMDIKETIQIAKELNVDHPIEPKINDLKVITTDFLLKYPDNSEVAVSFKPFRLITPREVEKMEIERIYWESRGVPWELVTDKDIPVIYAKNVDYVHSVYDLTGHQISESTIAKVKRLMEPQLLKGTRGLTEITNEIDDKLGLLPGNSLTISRHLISTKKWIIDMEQPIIPYKPLLIQEIPVIKTLEADFKYAN</sequence>
<evidence type="ECO:0000259" key="1">
    <source>
        <dbReference type="Pfam" id="PF08721"/>
    </source>
</evidence>
<comment type="caution">
    <text evidence="3">The sequence shown here is derived from an EMBL/GenBank/DDBJ whole genome shotgun (WGS) entry which is preliminary data.</text>
</comment>
<keyword evidence="4" id="KW-1185">Reference proteome</keyword>
<organism evidence="3 4">
    <name type="scientific">Paenibacillus sediminis</name>
    <dbReference type="NCBI Taxonomy" id="664909"/>
    <lineage>
        <taxon>Bacteria</taxon>
        <taxon>Bacillati</taxon>
        <taxon>Bacillota</taxon>
        <taxon>Bacilli</taxon>
        <taxon>Bacillales</taxon>
        <taxon>Paenibacillaceae</taxon>
        <taxon>Paenibacillus</taxon>
    </lineage>
</organism>
<dbReference type="CDD" id="cd22362">
    <property type="entry name" value="TnsA_endonuclease-like"/>
    <property type="match status" value="1"/>
</dbReference>